<dbReference type="InterPro" id="IPR052426">
    <property type="entry name" value="Plant_dev_regulator"/>
</dbReference>
<feature type="compositionally biased region" description="Polar residues" evidence="9">
    <location>
        <begin position="99"/>
        <end position="109"/>
    </location>
</feature>
<dbReference type="GO" id="GO:0005634">
    <property type="term" value="C:nucleus"/>
    <property type="evidence" value="ECO:0007669"/>
    <property type="project" value="UniProtKB-SubCell"/>
</dbReference>
<feature type="region of interest" description="Disordered" evidence="9">
    <location>
        <begin position="99"/>
        <end position="124"/>
    </location>
</feature>
<dbReference type="Gene3D" id="3.30.160.60">
    <property type="entry name" value="Classic Zinc Finger"/>
    <property type="match status" value="1"/>
</dbReference>
<comment type="subcellular location">
    <subcellularLocation>
        <location evidence="1">Nucleus</location>
    </subcellularLocation>
</comment>
<dbReference type="Proteomes" id="UP000233837">
    <property type="component" value="Unassembled WGS sequence"/>
</dbReference>
<evidence type="ECO:0000259" key="10">
    <source>
        <dbReference type="PROSITE" id="PS50157"/>
    </source>
</evidence>
<keyword evidence="2" id="KW-0479">Metal-binding</keyword>
<dbReference type="InterPro" id="IPR036236">
    <property type="entry name" value="Znf_C2H2_sf"/>
</dbReference>
<protein>
    <submittedName>
        <fullName evidence="11">Putative transcriptional regulator RABBIT EARS</fullName>
    </submittedName>
</protein>
<reference evidence="11 12" key="2">
    <citation type="journal article" date="2017" name="Nature">
        <title>The Apostasia genome and the evolution of orchids.</title>
        <authorList>
            <person name="Zhang G.Q."/>
            <person name="Liu K.W."/>
            <person name="Li Z."/>
            <person name="Lohaus R."/>
            <person name="Hsiao Y.Y."/>
            <person name="Niu S.C."/>
            <person name="Wang J.Y."/>
            <person name="Lin Y.C."/>
            <person name="Xu Q."/>
            <person name="Chen L.J."/>
            <person name="Yoshida K."/>
            <person name="Fujiwara S."/>
            <person name="Wang Z.W."/>
            <person name="Zhang Y.Q."/>
            <person name="Mitsuda N."/>
            <person name="Wang M."/>
            <person name="Liu G.H."/>
            <person name="Pecoraro L."/>
            <person name="Huang H.X."/>
            <person name="Xiao X.J."/>
            <person name="Lin M."/>
            <person name="Wu X.Y."/>
            <person name="Wu W.L."/>
            <person name="Chen Y.Y."/>
            <person name="Chang S.B."/>
            <person name="Sakamoto S."/>
            <person name="Ohme-Takagi M."/>
            <person name="Yagi M."/>
            <person name="Zeng S.J."/>
            <person name="Shen C.Y."/>
            <person name="Yeh C.M."/>
            <person name="Luo Y.B."/>
            <person name="Tsai W.C."/>
            <person name="Van de Peer Y."/>
            <person name="Liu Z.J."/>
        </authorList>
    </citation>
    <scope>NUCLEOTIDE SEQUENCE [LARGE SCALE GENOMIC DNA]</scope>
    <source>
        <tissue evidence="11">The whole plant</tissue>
    </source>
</reference>
<evidence type="ECO:0000256" key="5">
    <source>
        <dbReference type="ARBA" id="ARBA00023015"/>
    </source>
</evidence>
<evidence type="ECO:0000256" key="8">
    <source>
        <dbReference type="PROSITE-ProRule" id="PRU00042"/>
    </source>
</evidence>
<evidence type="ECO:0000256" key="4">
    <source>
        <dbReference type="ARBA" id="ARBA00022833"/>
    </source>
</evidence>
<keyword evidence="5" id="KW-0805">Transcription regulation</keyword>
<feature type="domain" description="C2H2-type" evidence="10">
    <location>
        <begin position="64"/>
        <end position="91"/>
    </location>
</feature>
<evidence type="ECO:0000256" key="3">
    <source>
        <dbReference type="ARBA" id="ARBA00022771"/>
    </source>
</evidence>
<accession>A0A2I0W8C5</accession>
<reference evidence="11 12" key="1">
    <citation type="journal article" date="2016" name="Sci. Rep.">
        <title>The Dendrobium catenatum Lindl. genome sequence provides insights into polysaccharide synthase, floral development and adaptive evolution.</title>
        <authorList>
            <person name="Zhang G.Q."/>
            <person name="Xu Q."/>
            <person name="Bian C."/>
            <person name="Tsai W.C."/>
            <person name="Yeh C.M."/>
            <person name="Liu K.W."/>
            <person name="Yoshida K."/>
            <person name="Zhang L.S."/>
            <person name="Chang S.B."/>
            <person name="Chen F."/>
            <person name="Shi Y."/>
            <person name="Su Y.Y."/>
            <person name="Zhang Y.Q."/>
            <person name="Chen L.J."/>
            <person name="Yin Y."/>
            <person name="Lin M."/>
            <person name="Huang H."/>
            <person name="Deng H."/>
            <person name="Wang Z.W."/>
            <person name="Zhu S.L."/>
            <person name="Zhao X."/>
            <person name="Deng C."/>
            <person name="Niu S.C."/>
            <person name="Huang J."/>
            <person name="Wang M."/>
            <person name="Liu G.H."/>
            <person name="Yang H.J."/>
            <person name="Xiao X.J."/>
            <person name="Hsiao Y.Y."/>
            <person name="Wu W.L."/>
            <person name="Chen Y.Y."/>
            <person name="Mitsuda N."/>
            <person name="Ohme-Takagi M."/>
            <person name="Luo Y.B."/>
            <person name="Van de Peer Y."/>
            <person name="Liu Z.J."/>
        </authorList>
    </citation>
    <scope>NUCLEOTIDE SEQUENCE [LARGE SCALE GENOMIC DNA]</scope>
    <source>
        <tissue evidence="11">The whole plant</tissue>
    </source>
</reference>
<dbReference type="PROSITE" id="PS00028">
    <property type="entry name" value="ZINC_FINGER_C2H2_1"/>
    <property type="match status" value="1"/>
</dbReference>
<dbReference type="PROSITE" id="PS50157">
    <property type="entry name" value="ZINC_FINGER_C2H2_2"/>
    <property type="match status" value="1"/>
</dbReference>
<evidence type="ECO:0000256" key="9">
    <source>
        <dbReference type="SAM" id="MobiDB-lite"/>
    </source>
</evidence>
<feature type="compositionally biased region" description="Low complexity" evidence="9">
    <location>
        <begin position="110"/>
        <end position="124"/>
    </location>
</feature>
<evidence type="ECO:0000313" key="11">
    <source>
        <dbReference type="EMBL" id="PKU71919.1"/>
    </source>
</evidence>
<keyword evidence="4" id="KW-0862">Zinc</keyword>
<dbReference type="PANTHER" id="PTHR45801:SF107">
    <property type="entry name" value="TRANSCRIPTIONAL REGULATOR SUPERMAN-LIKE"/>
    <property type="match status" value="1"/>
</dbReference>
<evidence type="ECO:0000256" key="1">
    <source>
        <dbReference type="ARBA" id="ARBA00004123"/>
    </source>
</evidence>
<dbReference type="Pfam" id="PF13912">
    <property type="entry name" value="zf-C2H2_6"/>
    <property type="match status" value="1"/>
</dbReference>
<dbReference type="SUPFAM" id="SSF57667">
    <property type="entry name" value="beta-beta-alpha zinc fingers"/>
    <property type="match status" value="1"/>
</dbReference>
<dbReference type="PANTHER" id="PTHR45801">
    <property type="entry name" value="OS07G0101800 PROTEIN"/>
    <property type="match status" value="1"/>
</dbReference>
<proteinExistence type="predicted"/>
<keyword evidence="6" id="KW-0804">Transcription</keyword>
<keyword evidence="12" id="KW-1185">Reference proteome</keyword>
<evidence type="ECO:0000313" key="12">
    <source>
        <dbReference type="Proteomes" id="UP000233837"/>
    </source>
</evidence>
<dbReference type="EMBL" id="KZ502849">
    <property type="protein sequence ID" value="PKU71919.1"/>
    <property type="molecule type" value="Genomic_DNA"/>
</dbReference>
<dbReference type="InterPro" id="IPR013087">
    <property type="entry name" value="Znf_C2H2_type"/>
</dbReference>
<evidence type="ECO:0000256" key="7">
    <source>
        <dbReference type="ARBA" id="ARBA00023242"/>
    </source>
</evidence>
<evidence type="ECO:0000256" key="2">
    <source>
        <dbReference type="ARBA" id="ARBA00022723"/>
    </source>
</evidence>
<dbReference type="GO" id="GO:0008270">
    <property type="term" value="F:zinc ion binding"/>
    <property type="evidence" value="ECO:0007669"/>
    <property type="project" value="UniProtKB-KW"/>
</dbReference>
<sequence length="225" mass="25707">MQSAMNQSRPCFWERRKFSDRPTNLFTIGPSSSSSFESCKELNFSKFYLAEADDLWSFWQPKPYICSFCRRKFQSAQALGGHMNVHRADRVRLKLASSSNLNPSTSMECNPNPNSSSGNSQSTEENCTQNFLVEGSMDLKLGRESWKVGEMDYRKRKEYCVDFDIVSNKKEKKITDLMLALSCTSCQGEVEIYEPFDLIKAEEVDLELRLGDPPKLKNCNVVAID</sequence>
<gene>
    <name evidence="11" type="primary">RBE</name>
    <name evidence="11" type="ORF">MA16_Dca013800</name>
</gene>
<name>A0A2I0W8C5_9ASPA</name>
<keyword evidence="3 8" id="KW-0863">Zinc-finger</keyword>
<dbReference type="AlphaFoldDB" id="A0A2I0W8C5"/>
<evidence type="ECO:0000256" key="6">
    <source>
        <dbReference type="ARBA" id="ARBA00023163"/>
    </source>
</evidence>
<keyword evidence="7" id="KW-0539">Nucleus</keyword>
<organism evidence="11 12">
    <name type="scientific">Dendrobium catenatum</name>
    <dbReference type="NCBI Taxonomy" id="906689"/>
    <lineage>
        <taxon>Eukaryota</taxon>
        <taxon>Viridiplantae</taxon>
        <taxon>Streptophyta</taxon>
        <taxon>Embryophyta</taxon>
        <taxon>Tracheophyta</taxon>
        <taxon>Spermatophyta</taxon>
        <taxon>Magnoliopsida</taxon>
        <taxon>Liliopsida</taxon>
        <taxon>Asparagales</taxon>
        <taxon>Orchidaceae</taxon>
        <taxon>Epidendroideae</taxon>
        <taxon>Malaxideae</taxon>
        <taxon>Dendrobiinae</taxon>
        <taxon>Dendrobium</taxon>
    </lineage>
</organism>